<dbReference type="Gene3D" id="1.20.1250.20">
    <property type="entry name" value="MFS general substrate transporter like domains"/>
    <property type="match status" value="1"/>
</dbReference>
<feature type="transmembrane region" description="Helical" evidence="1">
    <location>
        <begin position="335"/>
        <end position="352"/>
    </location>
</feature>
<dbReference type="AlphaFoldDB" id="A0A239IZ19"/>
<feature type="transmembrane region" description="Helical" evidence="1">
    <location>
        <begin position="75"/>
        <end position="97"/>
    </location>
</feature>
<keyword evidence="1" id="KW-0812">Transmembrane</keyword>
<organism evidence="2 3">
    <name type="scientific">Geodermatophilus pulveris</name>
    <dbReference type="NCBI Taxonomy" id="1564159"/>
    <lineage>
        <taxon>Bacteria</taxon>
        <taxon>Bacillati</taxon>
        <taxon>Actinomycetota</taxon>
        <taxon>Actinomycetes</taxon>
        <taxon>Geodermatophilales</taxon>
        <taxon>Geodermatophilaceae</taxon>
        <taxon>Geodermatophilus</taxon>
    </lineage>
</organism>
<evidence type="ECO:0000313" key="3">
    <source>
        <dbReference type="Proteomes" id="UP000198373"/>
    </source>
</evidence>
<accession>A0A239IZ19</accession>
<feature type="transmembrane region" description="Helical" evidence="1">
    <location>
        <begin position="6"/>
        <end position="30"/>
    </location>
</feature>
<evidence type="ECO:0000313" key="2">
    <source>
        <dbReference type="EMBL" id="SNS98871.1"/>
    </source>
</evidence>
<evidence type="ECO:0000256" key="1">
    <source>
        <dbReference type="SAM" id="Phobius"/>
    </source>
</evidence>
<sequence length="357" mass="35498">MPLYPLYALLFLDTGLSTAEVSGLFAVWSVTALLAEVPGGALADRWSRRGVLALGGVLQALAFVVWTVGPSAAGFAAGFAVWGLAGALVSGTVEALVHDGLADLGAEEAFARVHGWMTSAELLVQVPTAAAAGGLYALGGYPLVGWASVAVCLAWAALALRFPEPPREPDGGSLLGTLRLGLADVAQVPALRLTVLAMALVGGLDAVEEYFPVLAGDRGVPTVAVPLAVLGIALAGALGAALGGRVAGLPDRALPALLLLAGVLLGAVAVLPGPAALAVVAASYGLYLAVLVVAEARLQERIESTRRATVTSVAGVGVEVGGLLVFAAWAAGGVAAVAVLVLAVVPVAAAGLRRPVS</sequence>
<feature type="transmembrane region" description="Helical" evidence="1">
    <location>
        <begin position="308"/>
        <end position="329"/>
    </location>
</feature>
<feature type="transmembrane region" description="Helical" evidence="1">
    <location>
        <begin position="51"/>
        <end position="69"/>
    </location>
</feature>
<dbReference type="Proteomes" id="UP000198373">
    <property type="component" value="Unassembled WGS sequence"/>
</dbReference>
<gene>
    <name evidence="2" type="ORF">SAMN06893096_11259</name>
</gene>
<reference evidence="3" key="1">
    <citation type="submission" date="2017-06" db="EMBL/GenBank/DDBJ databases">
        <authorList>
            <person name="Varghese N."/>
            <person name="Submissions S."/>
        </authorList>
    </citation>
    <scope>NUCLEOTIDE SEQUENCE [LARGE SCALE GENOMIC DNA]</scope>
    <source>
        <strain evidence="3">DSM 46839</strain>
    </source>
</reference>
<dbReference type="Pfam" id="PF07690">
    <property type="entry name" value="MFS_1"/>
    <property type="match status" value="1"/>
</dbReference>
<dbReference type="OrthoDB" id="350307at2"/>
<feature type="transmembrane region" description="Helical" evidence="1">
    <location>
        <begin position="143"/>
        <end position="160"/>
    </location>
</feature>
<dbReference type="GO" id="GO:0022857">
    <property type="term" value="F:transmembrane transporter activity"/>
    <property type="evidence" value="ECO:0007669"/>
    <property type="project" value="InterPro"/>
</dbReference>
<dbReference type="InterPro" id="IPR036259">
    <property type="entry name" value="MFS_trans_sf"/>
</dbReference>
<keyword evidence="1" id="KW-0472">Membrane</keyword>
<feature type="transmembrane region" description="Helical" evidence="1">
    <location>
        <begin position="223"/>
        <end position="242"/>
    </location>
</feature>
<dbReference type="EMBL" id="FZOO01000012">
    <property type="protein sequence ID" value="SNS98871.1"/>
    <property type="molecule type" value="Genomic_DNA"/>
</dbReference>
<feature type="transmembrane region" description="Helical" evidence="1">
    <location>
        <begin position="254"/>
        <end position="271"/>
    </location>
</feature>
<dbReference type="PANTHER" id="PTHR23530:SF1">
    <property type="entry name" value="PERMEASE, MAJOR FACILITATOR SUPERFAMILY-RELATED"/>
    <property type="match status" value="1"/>
</dbReference>
<dbReference type="PANTHER" id="PTHR23530">
    <property type="entry name" value="TRANSPORT PROTEIN-RELATED"/>
    <property type="match status" value="1"/>
</dbReference>
<dbReference type="SUPFAM" id="SSF103473">
    <property type="entry name" value="MFS general substrate transporter"/>
    <property type="match status" value="1"/>
</dbReference>
<proteinExistence type="predicted"/>
<protein>
    <submittedName>
        <fullName evidence="2">Predicted arabinose efflux permease, MFS family</fullName>
    </submittedName>
</protein>
<keyword evidence="1" id="KW-1133">Transmembrane helix</keyword>
<keyword evidence="3" id="KW-1185">Reference proteome</keyword>
<dbReference type="InterPro" id="IPR011701">
    <property type="entry name" value="MFS"/>
</dbReference>
<dbReference type="RefSeq" id="WP_089307253.1">
    <property type="nucleotide sequence ID" value="NZ_FZOO01000012.1"/>
</dbReference>
<name>A0A239IZ19_9ACTN</name>
<dbReference type="InterPro" id="IPR053160">
    <property type="entry name" value="MFS_DHA3_Transporter"/>
</dbReference>
<feature type="transmembrane region" description="Helical" evidence="1">
    <location>
        <begin position="277"/>
        <end position="296"/>
    </location>
</feature>